<sequence>MPNGGYRQVGSALTRKPLRGLNATWPMKAVAPSATVTTAKLKAHLVMLHTPGPAVQAQGRGQARVGQPTSPQTHERGESLTTDPHSHANPNNKSSRSLSDTSASKPSHPTLAPGSTLAMGNICGKEEPDTSPPGRVLGSAPAAQRKSTVPRKVGGPPRTLGTGTGTGTGIGPGEATTSPGDAGDARRKAAEAAEARAKASSKPGGKLQSQLSAQKRQSRADTLKQASAEEQRRREIANNEATTYN</sequence>
<evidence type="ECO:0000313" key="3">
    <source>
        <dbReference type="Proteomes" id="UP000764110"/>
    </source>
</evidence>
<comment type="caution">
    <text evidence="2">The sequence shown here is derived from an EMBL/GenBank/DDBJ whole genome shotgun (WGS) entry which is preliminary data.</text>
</comment>
<feature type="region of interest" description="Disordered" evidence="1">
    <location>
        <begin position="54"/>
        <end position="245"/>
    </location>
</feature>
<dbReference type="AlphaFoldDB" id="A0A9P8S711"/>
<feature type="compositionally biased region" description="Basic and acidic residues" evidence="1">
    <location>
        <begin position="183"/>
        <end position="197"/>
    </location>
</feature>
<feature type="compositionally biased region" description="Low complexity" evidence="1">
    <location>
        <begin position="173"/>
        <end position="182"/>
    </location>
</feature>
<dbReference type="Proteomes" id="UP000764110">
    <property type="component" value="Unassembled WGS sequence"/>
</dbReference>
<accession>A0A9P8S711</accession>
<keyword evidence="3" id="KW-1185">Reference proteome</keyword>
<gene>
    <name evidence="2" type="ORF">MHUMG1_06412</name>
</gene>
<evidence type="ECO:0000256" key="1">
    <source>
        <dbReference type="SAM" id="MobiDB-lite"/>
    </source>
</evidence>
<feature type="compositionally biased region" description="Basic and acidic residues" evidence="1">
    <location>
        <begin position="218"/>
        <end position="237"/>
    </location>
</feature>
<name>A0A9P8S711_9HYPO</name>
<protein>
    <submittedName>
        <fullName evidence="2">Uncharacterized protein</fullName>
    </submittedName>
</protein>
<reference evidence="2 3" key="1">
    <citation type="submission" date="2020-07" db="EMBL/GenBank/DDBJ databases">
        <title>Metarhizium humberi genome.</title>
        <authorList>
            <person name="Lysoe E."/>
        </authorList>
    </citation>
    <scope>NUCLEOTIDE SEQUENCE [LARGE SCALE GENOMIC DNA]</scope>
    <source>
        <strain evidence="2 3">ESALQ1638</strain>
    </source>
</reference>
<organism evidence="2 3">
    <name type="scientific">Metarhizium humberi</name>
    <dbReference type="NCBI Taxonomy" id="2596975"/>
    <lineage>
        <taxon>Eukaryota</taxon>
        <taxon>Fungi</taxon>
        <taxon>Dikarya</taxon>
        <taxon>Ascomycota</taxon>
        <taxon>Pezizomycotina</taxon>
        <taxon>Sordariomycetes</taxon>
        <taxon>Hypocreomycetidae</taxon>
        <taxon>Hypocreales</taxon>
        <taxon>Clavicipitaceae</taxon>
        <taxon>Metarhizium</taxon>
    </lineage>
</organism>
<feature type="compositionally biased region" description="Gly residues" evidence="1">
    <location>
        <begin position="162"/>
        <end position="172"/>
    </location>
</feature>
<dbReference type="EMBL" id="JACEFI010000011">
    <property type="protein sequence ID" value="KAH0595863.1"/>
    <property type="molecule type" value="Genomic_DNA"/>
</dbReference>
<evidence type="ECO:0000313" key="2">
    <source>
        <dbReference type="EMBL" id="KAH0595863.1"/>
    </source>
</evidence>
<proteinExistence type="predicted"/>
<feature type="compositionally biased region" description="Polar residues" evidence="1">
    <location>
        <begin position="79"/>
        <end position="107"/>
    </location>
</feature>
<feature type="compositionally biased region" description="Low complexity" evidence="1">
    <location>
        <begin position="54"/>
        <end position="68"/>
    </location>
</feature>